<comment type="similarity">
    <text evidence="4">Belongs to the flavoredoxin family.</text>
</comment>
<dbReference type="InterPro" id="IPR002563">
    <property type="entry name" value="Flavin_Rdtase-like_dom"/>
</dbReference>
<comment type="caution">
    <text evidence="7">The sequence shown here is derived from an EMBL/GenBank/DDBJ whole genome shotgun (WGS) entry which is preliminary data.</text>
</comment>
<feature type="region of interest" description="Disordered" evidence="5">
    <location>
        <begin position="1"/>
        <end position="49"/>
    </location>
</feature>
<evidence type="ECO:0000256" key="3">
    <source>
        <dbReference type="ARBA" id="ARBA00022643"/>
    </source>
</evidence>
<evidence type="ECO:0000313" key="7">
    <source>
        <dbReference type="EMBL" id="KDN48427.1"/>
    </source>
</evidence>
<dbReference type="Gene3D" id="2.30.110.10">
    <property type="entry name" value="Electron Transport, Fmn-binding Protein, Chain A"/>
    <property type="match status" value="1"/>
</dbReference>
<dbReference type="OrthoDB" id="298012at2759"/>
<feature type="domain" description="Flavin reductase like" evidence="6">
    <location>
        <begin position="76"/>
        <end position="250"/>
    </location>
</feature>
<feature type="compositionally biased region" description="Low complexity" evidence="5">
    <location>
        <begin position="15"/>
        <end position="30"/>
    </location>
</feature>
<dbReference type="HOGENOM" id="CLU_059021_3_0_1"/>
<evidence type="ECO:0000256" key="5">
    <source>
        <dbReference type="SAM" id="MobiDB-lite"/>
    </source>
</evidence>
<keyword evidence="8" id="KW-1185">Reference proteome</keyword>
<dbReference type="PANTHER" id="PTHR33798:SF5">
    <property type="entry name" value="FLAVIN REDUCTASE LIKE DOMAIN-CONTAINING PROTEIN"/>
    <property type="match status" value="1"/>
</dbReference>
<gene>
    <name evidence="7" type="ORF">K437DRAFT_255533</name>
</gene>
<dbReference type="STRING" id="1037660.A0A066W3B0"/>
<sequence>MSTDTRPPFKETEASRPSFDASLSSSFSKSQAPDVDWKPGQGTNDTHEAPSKYHYKIIVPGKTEIGPMDMYKLMLGGISPRPVALVTTKSKEGQLNLCPVSWYQMLSHNPPLVMLSFGGDQGRRKDSEVNIEATGEFTISSASEPYAEALNYSSIDAPHGTSEYALTGLTPVASRLVSPPRVKEAPFSMECKLDFRREYYADGSGVSSLTHEAANGQGKGGLTTVIVVARVVVLHVREDCLNEDGSVNMAQMLPLTRVSGMLYTRTTHGFELVRPKWDEVKDTPEVQAALKREVTVVPPDFEDPILLSYP</sequence>
<evidence type="ECO:0000256" key="1">
    <source>
        <dbReference type="ARBA" id="ARBA00001917"/>
    </source>
</evidence>
<dbReference type="GO" id="GO:0010181">
    <property type="term" value="F:FMN binding"/>
    <property type="evidence" value="ECO:0007669"/>
    <property type="project" value="InterPro"/>
</dbReference>
<reference evidence="7 8" key="1">
    <citation type="submission" date="2014-05" db="EMBL/GenBank/DDBJ databases">
        <title>Draft genome sequence of a rare smut relative, Tilletiaria anomala UBC 951.</title>
        <authorList>
            <consortium name="DOE Joint Genome Institute"/>
            <person name="Toome M."/>
            <person name="Kuo A."/>
            <person name="Henrissat B."/>
            <person name="Lipzen A."/>
            <person name="Tritt A."/>
            <person name="Yoshinaga Y."/>
            <person name="Zane M."/>
            <person name="Barry K."/>
            <person name="Grigoriev I.V."/>
            <person name="Spatafora J.W."/>
            <person name="Aimea M.C."/>
        </authorList>
    </citation>
    <scope>NUCLEOTIDE SEQUENCE [LARGE SCALE GENOMIC DNA]</scope>
    <source>
        <strain evidence="7 8">UBC 951</strain>
    </source>
</reference>
<evidence type="ECO:0000259" key="6">
    <source>
        <dbReference type="SMART" id="SM00903"/>
    </source>
</evidence>
<dbReference type="EMBL" id="JMSN01000025">
    <property type="protein sequence ID" value="KDN48427.1"/>
    <property type="molecule type" value="Genomic_DNA"/>
</dbReference>
<dbReference type="SUPFAM" id="SSF50475">
    <property type="entry name" value="FMN-binding split barrel"/>
    <property type="match status" value="1"/>
</dbReference>
<evidence type="ECO:0000256" key="4">
    <source>
        <dbReference type="ARBA" id="ARBA00038054"/>
    </source>
</evidence>
<accession>A0A066W3B0</accession>
<dbReference type="AlphaFoldDB" id="A0A066W3B0"/>
<dbReference type="SMART" id="SM00903">
    <property type="entry name" value="Flavin_Reduct"/>
    <property type="match status" value="1"/>
</dbReference>
<dbReference type="Pfam" id="PF01613">
    <property type="entry name" value="Flavin_Reduct"/>
    <property type="match status" value="1"/>
</dbReference>
<dbReference type="InParanoid" id="A0A066W3B0"/>
<comment type="cofactor">
    <cofactor evidence="1">
        <name>FMN</name>
        <dbReference type="ChEBI" id="CHEBI:58210"/>
    </cofactor>
</comment>
<organism evidence="7 8">
    <name type="scientific">Tilletiaria anomala (strain ATCC 24038 / CBS 436.72 / UBC 951)</name>
    <dbReference type="NCBI Taxonomy" id="1037660"/>
    <lineage>
        <taxon>Eukaryota</taxon>
        <taxon>Fungi</taxon>
        <taxon>Dikarya</taxon>
        <taxon>Basidiomycota</taxon>
        <taxon>Ustilaginomycotina</taxon>
        <taxon>Exobasidiomycetes</taxon>
        <taxon>Georgefischeriales</taxon>
        <taxon>Tilletiariaceae</taxon>
        <taxon>Tilletiaria</taxon>
    </lineage>
</organism>
<protein>
    <recommendedName>
        <fullName evidence="6">Flavin reductase like domain-containing protein</fullName>
    </recommendedName>
</protein>
<evidence type="ECO:0000256" key="2">
    <source>
        <dbReference type="ARBA" id="ARBA00022630"/>
    </source>
</evidence>
<evidence type="ECO:0000313" key="8">
    <source>
        <dbReference type="Proteomes" id="UP000027361"/>
    </source>
</evidence>
<keyword evidence="2" id="KW-0285">Flavoprotein</keyword>
<dbReference type="PANTHER" id="PTHR33798">
    <property type="entry name" value="FLAVOPROTEIN OXYGENASE"/>
    <property type="match status" value="1"/>
</dbReference>
<dbReference type="OMA" id="KSPNPNW"/>
<dbReference type="InterPro" id="IPR012349">
    <property type="entry name" value="Split_barrel_FMN-bd"/>
</dbReference>
<name>A0A066W3B0_TILAU</name>
<keyword evidence="3" id="KW-0288">FMN</keyword>
<proteinExistence type="inferred from homology"/>
<dbReference type="RefSeq" id="XP_013244083.1">
    <property type="nucleotide sequence ID" value="XM_013388629.1"/>
</dbReference>
<dbReference type="Proteomes" id="UP000027361">
    <property type="component" value="Unassembled WGS sequence"/>
</dbReference>
<dbReference type="GeneID" id="25264183"/>